<accession>A0ABP6H0X5</accession>
<dbReference type="PANTHER" id="PTHR19959">
    <property type="entry name" value="KINESIN LIGHT CHAIN"/>
    <property type="match status" value="1"/>
</dbReference>
<proteinExistence type="predicted"/>
<dbReference type="Proteomes" id="UP001501842">
    <property type="component" value="Unassembled WGS sequence"/>
</dbReference>
<evidence type="ECO:0000313" key="4">
    <source>
        <dbReference type="Proteomes" id="UP001501842"/>
    </source>
</evidence>
<evidence type="ECO:0000313" key="3">
    <source>
        <dbReference type="EMBL" id="GAA2733821.1"/>
    </source>
</evidence>
<dbReference type="InterPro" id="IPR057574">
    <property type="entry name" value="nSTAND_NTPase5_dom"/>
</dbReference>
<comment type="caution">
    <text evidence="3">The sequence shown here is derived from an EMBL/GenBank/DDBJ whole genome shotgun (WGS) entry which is preliminary data.</text>
</comment>
<reference evidence="4" key="1">
    <citation type="journal article" date="2019" name="Int. J. Syst. Evol. Microbiol.">
        <title>The Global Catalogue of Microorganisms (GCM) 10K type strain sequencing project: providing services to taxonomists for standard genome sequencing and annotation.</title>
        <authorList>
            <consortium name="The Broad Institute Genomics Platform"/>
            <consortium name="The Broad Institute Genome Sequencing Center for Infectious Disease"/>
            <person name="Wu L."/>
            <person name="Ma J."/>
        </authorList>
    </citation>
    <scope>NUCLEOTIDE SEQUENCE [LARGE SCALE GENOMIC DNA]</scope>
    <source>
        <strain evidence="4">JCM 8201</strain>
    </source>
</reference>
<dbReference type="Pfam" id="PF25199">
    <property type="entry name" value="nSTAND_NTPase5"/>
    <property type="match status" value="1"/>
</dbReference>
<evidence type="ECO:0000259" key="2">
    <source>
        <dbReference type="Pfam" id="PF25199"/>
    </source>
</evidence>
<name>A0ABP6H0X5_9ACTN</name>
<dbReference type="InterPro" id="IPR011990">
    <property type="entry name" value="TPR-like_helical_dom_sf"/>
</dbReference>
<protein>
    <recommendedName>
        <fullName evidence="2">Novel STAND NTPase 5 domain-containing protein</fullName>
    </recommendedName>
</protein>
<dbReference type="Gene3D" id="3.40.50.300">
    <property type="entry name" value="P-loop containing nucleotide triphosphate hydrolases"/>
    <property type="match status" value="1"/>
</dbReference>
<organism evidence="3 4">
    <name type="scientific">Actinocorallia aurantiaca</name>
    <dbReference type="NCBI Taxonomy" id="46204"/>
    <lineage>
        <taxon>Bacteria</taxon>
        <taxon>Bacillati</taxon>
        <taxon>Actinomycetota</taxon>
        <taxon>Actinomycetes</taxon>
        <taxon>Streptosporangiales</taxon>
        <taxon>Thermomonosporaceae</taxon>
        <taxon>Actinocorallia</taxon>
    </lineage>
</organism>
<dbReference type="Pfam" id="PF13374">
    <property type="entry name" value="TPR_10"/>
    <property type="match status" value="2"/>
</dbReference>
<feature type="region of interest" description="Disordered" evidence="1">
    <location>
        <begin position="956"/>
        <end position="979"/>
    </location>
</feature>
<keyword evidence="4" id="KW-1185">Reference proteome</keyword>
<dbReference type="EMBL" id="BAAATZ010000026">
    <property type="protein sequence ID" value="GAA2733821.1"/>
    <property type="molecule type" value="Genomic_DNA"/>
</dbReference>
<dbReference type="PANTHER" id="PTHR19959:SF119">
    <property type="entry name" value="FUNGAL LIPASE-LIKE DOMAIN-CONTAINING PROTEIN"/>
    <property type="match status" value="1"/>
</dbReference>
<dbReference type="InterPro" id="IPR027417">
    <property type="entry name" value="P-loop_NTPase"/>
</dbReference>
<gene>
    <name evidence="3" type="ORF">GCM10010439_54790</name>
</gene>
<dbReference type="Gene3D" id="1.25.40.10">
    <property type="entry name" value="Tetratricopeptide repeat domain"/>
    <property type="match status" value="3"/>
</dbReference>
<evidence type="ECO:0000256" key="1">
    <source>
        <dbReference type="SAM" id="MobiDB-lite"/>
    </source>
</evidence>
<dbReference type="SUPFAM" id="SSF48452">
    <property type="entry name" value="TPR-like"/>
    <property type="match status" value="2"/>
</dbReference>
<dbReference type="SUPFAM" id="SSF52540">
    <property type="entry name" value="P-loop containing nucleoside triphosphate hydrolases"/>
    <property type="match status" value="1"/>
</dbReference>
<feature type="domain" description="Novel STAND NTPase 5" evidence="2">
    <location>
        <begin position="103"/>
        <end position="205"/>
    </location>
</feature>
<feature type="compositionally biased region" description="Acidic residues" evidence="1">
    <location>
        <begin position="963"/>
        <end position="979"/>
    </location>
</feature>
<sequence>MGTAALAGGTGLLALAPDDWPWGVRLLAGVVGAGFAGAVGSVASIALGPDPVKVARENLDGLLEPLAPPAPGGQEQRSVLVLLEPRWCPAPFRGRGDEVRKWLEWCEDDPAAVSLLVADGPGGCGKTRLALQAARRLVEVGWRAGWLKDGRAAELVAAAAVVPDPVLVLIDDADTRTDLPALLADLSGYEGTGLLRVVLIARHSDELEAALQSRSPSRHAAALGVAQRMSLEPLGEQGDLVRWYGEAVEAFTAALQVQAPRTSVTVAPVRQGQMMVEVLAAAMVAVLTHSPPDASAAPLGEVAEALFQHEAGWWAATARQERWAIRDATNDTLADVLAALVLFTPQGEEAAASVLRRIPELADASQERVRYLVRWARALYPPTVGPMVRIGPDLLVDWFITHRLTRDDHALARNLLTGLDEDQAARALTVLARAGEHHPPAHLLFQQLLGGDPVRLARHAVYAALTTGRRAQLDHTTAQTLTDADLDPDTIALLQALLPAHALPRTALALARHHLHHTRTNGTTTDFANALTDLSVALSRIGQHMEQLDVAREAVALHRQAAADNPTHQPNLARALANLGAALDEVGQHTEQLKVTREAVALYRQIAADNPTHQHNLANALTDLSVALSRIGQHMEQLDVAREAVALHRQAAADNPTHQHNLANALTNLGAALERIGQYTEQLDVAREAVALHRQAAADNPTHQPGLARALADLSIALGRIGQHMEQLDVAREAVALYRQAAADNPAHQHNLANTLADLSVALNEFGQHMEQLDVAREAVALHRQAAADNPTHQPGLARALANLGAALDEVGQHTEQLKVTRETVALYRQIAAENPAHQHNLADALAELSVALSEVGQHTESLEVVREAVALYRQVAADNPVHQHNLARALANLSVALSEVGQHTESLGVKREMVGVWRELAEWNPNLYRQAYLDHRGELQRQLAQLGEERDAIALDLPDAPNDNELDEEQNEDPADGS</sequence>